<gene>
    <name evidence="2" type="ORF">B723_24440</name>
</gene>
<sequence>MTNFKSFIFTLRFNKQAITSLPLELQIEKAARFLRELGAISPLLANWYLQGKSLKDSLATNVSTDTQALIDKVKRAHDPELPDLTEFSVWNAIEDPLEGGVAFHYSAHNLDSMSALSFEDAGALLMKFEHPQEMFTEIISLAVNIWPEIDWVTLVPAHYFRKGRVFKDRQTIGWIGFCPKSLNLADFPQAHKLIPVPDRGTLVISCPEVMNEQNLDHVERVGDIDTKLVELGYLPMFLN</sequence>
<reference evidence="2 3" key="1">
    <citation type="journal article" date="2012" name="J. Bacteriol.">
        <title>Draft genome sequence of the cyanide-utilizing bacterium Pseudomonas fluorescens strain NCIMB 11764.</title>
        <authorList>
            <person name="Vilo C.A."/>
            <person name="Benedik M.J."/>
            <person name="Kunz D.A."/>
            <person name="Dong Q."/>
        </authorList>
    </citation>
    <scope>NUCLEOTIDE SEQUENCE [LARGE SCALE GENOMIC DNA]</scope>
    <source>
        <strain evidence="2 3">NCIMB 11764</strain>
    </source>
</reference>
<dbReference type="EMBL" id="CP010945">
    <property type="protein sequence ID" value="AKV09369.1"/>
    <property type="molecule type" value="Genomic_DNA"/>
</dbReference>
<dbReference type="OrthoDB" id="6872889at2"/>
<evidence type="ECO:0000259" key="1">
    <source>
        <dbReference type="Pfam" id="PF15579"/>
    </source>
</evidence>
<dbReference type="eggNOG" id="ENOG5032WXI">
    <property type="taxonomic scope" value="Bacteria"/>
</dbReference>
<feature type="domain" description="Immunity protein 52" evidence="1">
    <location>
        <begin position="28"/>
        <end position="234"/>
    </location>
</feature>
<protein>
    <recommendedName>
        <fullName evidence="1">Immunity protein 52 domain-containing protein</fullName>
    </recommendedName>
</protein>
<dbReference type="RefSeq" id="WP_017339362.1">
    <property type="nucleotide sequence ID" value="NZ_CP010945.1"/>
</dbReference>
<evidence type="ECO:0000313" key="2">
    <source>
        <dbReference type="EMBL" id="AKV09369.1"/>
    </source>
</evidence>
<dbReference type="AlphaFoldDB" id="A0A0K1QUC5"/>
<dbReference type="InterPro" id="IPR028969">
    <property type="entry name" value="Imm52"/>
</dbReference>
<proteinExistence type="predicted"/>
<name>A0A0K1QUC5_PSEFL</name>
<accession>A0A0K1QUC5</accession>
<organism evidence="2 3">
    <name type="scientific">Pseudomonas fluorescens NCIMB 11764</name>
    <dbReference type="NCBI Taxonomy" id="1221522"/>
    <lineage>
        <taxon>Bacteria</taxon>
        <taxon>Pseudomonadati</taxon>
        <taxon>Pseudomonadota</taxon>
        <taxon>Gammaproteobacteria</taxon>
        <taxon>Pseudomonadales</taxon>
        <taxon>Pseudomonadaceae</taxon>
        <taxon>Pseudomonas</taxon>
    </lineage>
</organism>
<dbReference type="Proteomes" id="UP000017175">
    <property type="component" value="Chromosome"/>
</dbReference>
<evidence type="ECO:0000313" key="3">
    <source>
        <dbReference type="Proteomes" id="UP000017175"/>
    </source>
</evidence>
<dbReference type="Pfam" id="PF15579">
    <property type="entry name" value="Imm52"/>
    <property type="match status" value="1"/>
</dbReference>